<gene>
    <name evidence="1" type="ORF">AVEN_81638_1</name>
</gene>
<dbReference type="Proteomes" id="UP000499080">
    <property type="component" value="Unassembled WGS sequence"/>
</dbReference>
<reference evidence="1 2" key="1">
    <citation type="journal article" date="2019" name="Sci. Rep.">
        <title>Orb-weaving spider Araneus ventricosus genome elucidates the spidroin gene catalogue.</title>
        <authorList>
            <person name="Kono N."/>
            <person name="Nakamura H."/>
            <person name="Ohtoshi R."/>
            <person name="Moran D.A.P."/>
            <person name="Shinohara A."/>
            <person name="Yoshida Y."/>
            <person name="Fujiwara M."/>
            <person name="Mori M."/>
            <person name="Tomita M."/>
            <person name="Arakawa K."/>
        </authorList>
    </citation>
    <scope>NUCLEOTIDE SEQUENCE [LARGE SCALE GENOMIC DNA]</scope>
</reference>
<dbReference type="EMBL" id="BGPR01024080">
    <property type="protein sequence ID" value="GBN91822.1"/>
    <property type="molecule type" value="Genomic_DNA"/>
</dbReference>
<evidence type="ECO:0000313" key="2">
    <source>
        <dbReference type="Proteomes" id="UP000499080"/>
    </source>
</evidence>
<keyword evidence="2" id="KW-1185">Reference proteome</keyword>
<organism evidence="1 2">
    <name type="scientific">Araneus ventricosus</name>
    <name type="common">Orbweaver spider</name>
    <name type="synonym">Epeira ventricosa</name>
    <dbReference type="NCBI Taxonomy" id="182803"/>
    <lineage>
        <taxon>Eukaryota</taxon>
        <taxon>Metazoa</taxon>
        <taxon>Ecdysozoa</taxon>
        <taxon>Arthropoda</taxon>
        <taxon>Chelicerata</taxon>
        <taxon>Arachnida</taxon>
        <taxon>Araneae</taxon>
        <taxon>Araneomorphae</taxon>
        <taxon>Entelegynae</taxon>
        <taxon>Araneoidea</taxon>
        <taxon>Araneidae</taxon>
        <taxon>Araneus</taxon>
    </lineage>
</organism>
<sequence>MKFDILKSWRWSCHLCSTTSGRVSMPARGNCSPAIRKINPDAESYARVMPARGKCSPAIRKINPDAESYARVMPD</sequence>
<comment type="caution">
    <text evidence="1">The sequence shown here is derived from an EMBL/GenBank/DDBJ whole genome shotgun (WGS) entry which is preliminary data.</text>
</comment>
<proteinExistence type="predicted"/>
<protein>
    <submittedName>
        <fullName evidence="1">Uncharacterized protein</fullName>
    </submittedName>
</protein>
<accession>A0A4Y2STZ8</accession>
<name>A0A4Y2STZ8_ARAVE</name>
<dbReference type="AlphaFoldDB" id="A0A4Y2STZ8"/>
<evidence type="ECO:0000313" key="1">
    <source>
        <dbReference type="EMBL" id="GBN91822.1"/>
    </source>
</evidence>